<evidence type="ECO:0000313" key="2">
    <source>
        <dbReference type="Proteomes" id="UP001057402"/>
    </source>
</evidence>
<accession>A0ACB9RP44</accession>
<proteinExistence type="predicted"/>
<organism evidence="1 2">
    <name type="scientific">Melastoma candidum</name>
    <dbReference type="NCBI Taxonomy" id="119954"/>
    <lineage>
        <taxon>Eukaryota</taxon>
        <taxon>Viridiplantae</taxon>
        <taxon>Streptophyta</taxon>
        <taxon>Embryophyta</taxon>
        <taxon>Tracheophyta</taxon>
        <taxon>Spermatophyta</taxon>
        <taxon>Magnoliopsida</taxon>
        <taxon>eudicotyledons</taxon>
        <taxon>Gunneridae</taxon>
        <taxon>Pentapetalae</taxon>
        <taxon>rosids</taxon>
        <taxon>malvids</taxon>
        <taxon>Myrtales</taxon>
        <taxon>Melastomataceae</taxon>
        <taxon>Melastomatoideae</taxon>
        <taxon>Melastomateae</taxon>
        <taxon>Melastoma</taxon>
    </lineage>
</organism>
<protein>
    <submittedName>
        <fullName evidence="1">Uncharacterized protein</fullName>
    </submittedName>
</protein>
<sequence>MVVPIQCRSSRAEQPFVLLHSNVWQSPILSNAGFRYYVIFIDDYTRFSWIYFLRCKSVVYENFLHLLSMLSTQFSATVRSLRCDSGGEFVSSSMPALHAQRGINLQLSCPYTPQQNGVAERRHRHLANFARTMLIQSWLPASYWPDAFHTAHYLVNRMPSASLAFDVPYRLLHGKAVNYSVFRPFGRLCYPFLGHFAAHKLDPRSTPCVFLGYSDNHRGCRCLDPATGKVHYNRHVCFCDEVFPFNDLQDSPTSPATSLVEFTPLTLVVTVSLPSSSPPLVMPPPPNSKSSPSSQSSPWVLHEPSSPPPEMSSTAHQRDVPRVPVPSSTR</sequence>
<evidence type="ECO:0000313" key="1">
    <source>
        <dbReference type="EMBL" id="KAI4379991.1"/>
    </source>
</evidence>
<reference evidence="2" key="1">
    <citation type="journal article" date="2023" name="Front. Plant Sci.">
        <title>Chromosomal-level genome assembly of Melastoma candidum provides insights into trichome evolution.</title>
        <authorList>
            <person name="Zhong Y."/>
            <person name="Wu W."/>
            <person name="Sun C."/>
            <person name="Zou P."/>
            <person name="Liu Y."/>
            <person name="Dai S."/>
            <person name="Zhou R."/>
        </authorList>
    </citation>
    <scope>NUCLEOTIDE SEQUENCE [LARGE SCALE GENOMIC DNA]</scope>
</reference>
<comment type="caution">
    <text evidence="1">The sequence shown here is derived from an EMBL/GenBank/DDBJ whole genome shotgun (WGS) entry which is preliminary data.</text>
</comment>
<dbReference type="Proteomes" id="UP001057402">
    <property type="component" value="Chromosome 3"/>
</dbReference>
<dbReference type="EMBL" id="CM042882">
    <property type="protein sequence ID" value="KAI4379991.1"/>
    <property type="molecule type" value="Genomic_DNA"/>
</dbReference>
<keyword evidence="2" id="KW-1185">Reference proteome</keyword>
<gene>
    <name evidence="1" type="ORF">MLD38_006225</name>
</gene>
<name>A0ACB9RP44_9MYRT</name>